<feature type="transmembrane region" description="Helical" evidence="7">
    <location>
        <begin position="421"/>
        <end position="441"/>
    </location>
</feature>
<dbReference type="GO" id="GO:0005886">
    <property type="term" value="C:plasma membrane"/>
    <property type="evidence" value="ECO:0007669"/>
    <property type="project" value="UniProtKB-SubCell"/>
</dbReference>
<feature type="transmembrane region" description="Helical" evidence="7">
    <location>
        <begin position="370"/>
        <end position="390"/>
    </location>
</feature>
<feature type="domain" description="VTT" evidence="8">
    <location>
        <begin position="42"/>
        <end position="165"/>
    </location>
</feature>
<evidence type="ECO:0000256" key="5">
    <source>
        <dbReference type="ARBA" id="ARBA00022989"/>
    </source>
</evidence>
<comment type="subcellular location">
    <subcellularLocation>
        <location evidence="1">Cell membrane</location>
        <topology evidence="1">Multi-pass membrane protein</topology>
    </subcellularLocation>
</comment>
<feature type="domain" description="LssY-like C-terminal" evidence="9">
    <location>
        <begin position="504"/>
        <end position="613"/>
    </location>
</feature>
<evidence type="ECO:0000313" key="11">
    <source>
        <dbReference type="Proteomes" id="UP000054698"/>
    </source>
</evidence>
<feature type="transmembrane region" description="Helical" evidence="7">
    <location>
        <begin position="244"/>
        <end position="269"/>
    </location>
</feature>
<dbReference type="RefSeq" id="WP_064088281.1">
    <property type="nucleotide sequence ID" value="NZ_CAAAHT010000005.1"/>
</dbReference>
<evidence type="ECO:0000259" key="9">
    <source>
        <dbReference type="Pfam" id="PF14067"/>
    </source>
</evidence>
<keyword evidence="11" id="KW-1185">Reference proteome</keyword>
<dbReference type="PANTHER" id="PTHR30353:SF15">
    <property type="entry name" value="INNER MEMBRANE PROTEIN YABI"/>
    <property type="match status" value="1"/>
</dbReference>
<feature type="transmembrane region" description="Helical" evidence="7">
    <location>
        <begin position="453"/>
        <end position="475"/>
    </location>
</feature>
<comment type="caution">
    <text evidence="10">The sequence shown here is derived from an EMBL/GenBank/DDBJ whole genome shotgun (WGS) entry which is preliminary data.</text>
</comment>
<dbReference type="Proteomes" id="UP000054698">
    <property type="component" value="Unassembled WGS sequence"/>
</dbReference>
<sequence>MHLFTDYIEPLTAWLYTHPHWALIITFLIALTESLAIVGSIIPGSVTMTAIGILAGSGVMRIDLTLLAATLGAIAGDSSSYLLGYAFSDRLVSIWPFSRYPNWLFYGKDYFARHGGKSVLVGRFIGPLRSIIPVIAGMMHMSHWRFFIANALSAIAWAIIYVTPGVLIGAASSELSPESATRLFVLILVLLASIWLLSVGLKWLFIRINRLLRSSLHDFWSWSSTHPHWAKFFKLVTPAYETNYYPTAALVMLLGLSTLLFLILAALVMHGDWISVLNSPTHLFMQSLRTHAFDVFFIVVSQIVSPLTLITLILTVTALTVYAQDWRSLTYWLSLNLFCTLILLAVHLLIHSPRPQDLLEIQAGNSFPTIELTYATALFSSLIFYMKTYYPGRLNGLFKIILSLSLLLAGLASIYLGDNWFTDNLGAYLCGFSLSLSHWLFYRRQAQQVVRPFLVPAIILVSLFLGSMTSCLLTYNKSIRSHQPYFAQYVFTDELWWNQRKPLLPMYRTNRIGQRISLFNIQYAGSLVHFTNALTAFGWKKQHDSLFNSILTRVSGQGASAQLPLMAQLYLNRKPVLVMTYQPNDGNPMQILRIWRSNYHLHHFHQPLWLGSVHPRNPLKPHELKQMNLRNKNKPNSLIYVSSALPQFLQRQLPLPVNNAKKQLPIVVEPILLLIRESTDLEIQKENLH</sequence>
<evidence type="ECO:0000313" key="10">
    <source>
        <dbReference type="EMBL" id="KTC95472.1"/>
    </source>
</evidence>
<dbReference type="InterPro" id="IPR036938">
    <property type="entry name" value="PAP2/HPO_sf"/>
</dbReference>
<evidence type="ECO:0000256" key="6">
    <source>
        <dbReference type="ARBA" id="ARBA00023136"/>
    </source>
</evidence>
<evidence type="ECO:0000259" key="8">
    <source>
        <dbReference type="Pfam" id="PF09335"/>
    </source>
</evidence>
<feature type="transmembrane region" description="Helical" evidence="7">
    <location>
        <begin position="397"/>
        <end position="415"/>
    </location>
</feature>
<dbReference type="SUPFAM" id="SSF48317">
    <property type="entry name" value="Acid phosphatase/Vanadium-dependent haloperoxidase"/>
    <property type="match status" value="1"/>
</dbReference>
<dbReference type="PANTHER" id="PTHR30353">
    <property type="entry name" value="INNER MEMBRANE PROTEIN DEDA-RELATED"/>
    <property type="match status" value="1"/>
</dbReference>
<feature type="transmembrane region" description="Helical" evidence="7">
    <location>
        <begin position="329"/>
        <end position="350"/>
    </location>
</feature>
<feature type="transmembrane region" description="Helical" evidence="7">
    <location>
        <begin position="295"/>
        <end position="322"/>
    </location>
</feature>
<keyword evidence="3" id="KW-1003">Cell membrane</keyword>
<dbReference type="EMBL" id="LNYB01000085">
    <property type="protein sequence ID" value="KTC95472.1"/>
    <property type="molecule type" value="Genomic_DNA"/>
</dbReference>
<evidence type="ECO:0000256" key="2">
    <source>
        <dbReference type="ARBA" id="ARBA00010792"/>
    </source>
</evidence>
<keyword evidence="5 7" id="KW-1133">Transmembrane helix</keyword>
<gene>
    <name evidence="10" type="primary">lssY</name>
    <name evidence="10" type="ORF">Lfee_3137</name>
</gene>
<dbReference type="InterPro" id="IPR032816">
    <property type="entry name" value="VTT_dom"/>
</dbReference>
<feature type="transmembrane region" description="Helical" evidence="7">
    <location>
        <begin position="20"/>
        <end position="43"/>
    </location>
</feature>
<dbReference type="AlphaFoldDB" id="A0A0W0TIS3"/>
<proteinExistence type="inferred from homology"/>
<dbReference type="InterPro" id="IPR025902">
    <property type="entry name" value="LssY-like-C_dom"/>
</dbReference>
<protein>
    <submittedName>
        <fullName evidence="10">Secretion system protein Y</fullName>
    </submittedName>
</protein>
<organism evidence="10 11">
    <name type="scientific">Legionella feeleii</name>
    <dbReference type="NCBI Taxonomy" id="453"/>
    <lineage>
        <taxon>Bacteria</taxon>
        <taxon>Pseudomonadati</taxon>
        <taxon>Pseudomonadota</taxon>
        <taxon>Gammaproteobacteria</taxon>
        <taxon>Legionellales</taxon>
        <taxon>Legionellaceae</taxon>
        <taxon>Legionella</taxon>
    </lineage>
</organism>
<accession>A0A0W0TIS3</accession>
<name>A0A0W0TIS3_9GAMM</name>
<evidence type="ECO:0000256" key="4">
    <source>
        <dbReference type="ARBA" id="ARBA00022692"/>
    </source>
</evidence>
<comment type="similarity">
    <text evidence="2">Belongs to the DedA family.</text>
</comment>
<dbReference type="OrthoDB" id="9780918at2"/>
<evidence type="ECO:0000256" key="1">
    <source>
        <dbReference type="ARBA" id="ARBA00004651"/>
    </source>
</evidence>
<dbReference type="Pfam" id="PF14067">
    <property type="entry name" value="LssY_C"/>
    <property type="match status" value="1"/>
</dbReference>
<keyword evidence="6 7" id="KW-0472">Membrane</keyword>
<dbReference type="Pfam" id="PF09335">
    <property type="entry name" value="VTT_dom"/>
    <property type="match status" value="1"/>
</dbReference>
<dbReference type="STRING" id="453.Lfee_3137"/>
<dbReference type="InterPro" id="IPR032818">
    <property type="entry name" value="DedA-like"/>
</dbReference>
<evidence type="ECO:0000256" key="3">
    <source>
        <dbReference type="ARBA" id="ARBA00022475"/>
    </source>
</evidence>
<feature type="transmembrane region" description="Helical" evidence="7">
    <location>
        <begin position="183"/>
        <end position="205"/>
    </location>
</feature>
<dbReference type="PATRIC" id="fig|453.4.peg.3419"/>
<feature type="transmembrane region" description="Helical" evidence="7">
    <location>
        <begin position="146"/>
        <end position="171"/>
    </location>
</feature>
<keyword evidence="4 7" id="KW-0812">Transmembrane</keyword>
<evidence type="ECO:0000256" key="7">
    <source>
        <dbReference type="SAM" id="Phobius"/>
    </source>
</evidence>
<reference evidence="10 11" key="1">
    <citation type="submission" date="2015-11" db="EMBL/GenBank/DDBJ databases">
        <title>Genomic analysis of 38 Legionella species identifies large and diverse effector repertoires.</title>
        <authorList>
            <person name="Burstein D."/>
            <person name="Amaro F."/>
            <person name="Zusman T."/>
            <person name="Lifshitz Z."/>
            <person name="Cohen O."/>
            <person name="Gilbert J.A."/>
            <person name="Pupko T."/>
            <person name="Shuman H.A."/>
            <person name="Segal G."/>
        </authorList>
    </citation>
    <scope>NUCLEOTIDE SEQUENCE [LARGE SCALE GENOMIC DNA]</scope>
    <source>
        <strain evidence="10 11">WO-44C</strain>
    </source>
</reference>